<comment type="caution">
    <text evidence="3">The sequence shown here is derived from an EMBL/GenBank/DDBJ whole genome shotgun (WGS) entry which is preliminary data.</text>
</comment>
<dbReference type="EMBL" id="SJPJ01000001">
    <property type="protein sequence ID" value="TWT83773.1"/>
    <property type="molecule type" value="Genomic_DNA"/>
</dbReference>
<protein>
    <submittedName>
        <fullName evidence="3">Uncharacterized protein</fullName>
    </submittedName>
</protein>
<evidence type="ECO:0000313" key="4">
    <source>
        <dbReference type="Proteomes" id="UP000315010"/>
    </source>
</evidence>
<dbReference type="AlphaFoldDB" id="A0A5C5ZB41"/>
<reference evidence="3 4" key="1">
    <citation type="submission" date="2019-02" db="EMBL/GenBank/DDBJ databases">
        <title>Deep-cultivation of Planctomycetes and their phenomic and genomic characterization uncovers novel biology.</title>
        <authorList>
            <person name="Wiegand S."/>
            <person name="Jogler M."/>
            <person name="Boedeker C."/>
            <person name="Pinto D."/>
            <person name="Vollmers J."/>
            <person name="Rivas-Marin E."/>
            <person name="Kohn T."/>
            <person name="Peeters S.H."/>
            <person name="Heuer A."/>
            <person name="Rast P."/>
            <person name="Oberbeckmann S."/>
            <person name="Bunk B."/>
            <person name="Jeske O."/>
            <person name="Meyerdierks A."/>
            <person name="Storesund J.E."/>
            <person name="Kallscheuer N."/>
            <person name="Luecker S."/>
            <person name="Lage O.M."/>
            <person name="Pohl T."/>
            <person name="Merkel B.J."/>
            <person name="Hornburger P."/>
            <person name="Mueller R.-W."/>
            <person name="Bruemmer F."/>
            <person name="Labrenz M."/>
            <person name="Spormann A.M."/>
            <person name="Op Den Camp H."/>
            <person name="Overmann J."/>
            <person name="Amann R."/>
            <person name="Jetten M.S.M."/>
            <person name="Mascher T."/>
            <person name="Medema M.H."/>
            <person name="Devos D.P."/>
            <person name="Kaster A.-K."/>
            <person name="Ovreas L."/>
            <person name="Rohde M."/>
            <person name="Galperin M.Y."/>
            <person name="Jogler C."/>
        </authorList>
    </citation>
    <scope>NUCLEOTIDE SEQUENCE [LARGE SCALE GENOMIC DNA]</scope>
    <source>
        <strain evidence="3 4">CA13</strain>
    </source>
</reference>
<accession>A0A5C5ZB41</accession>
<feature type="transmembrane region" description="Helical" evidence="1">
    <location>
        <begin position="288"/>
        <end position="308"/>
    </location>
</feature>
<keyword evidence="1" id="KW-0472">Membrane</keyword>
<dbReference type="Proteomes" id="UP000315010">
    <property type="component" value="Unassembled WGS sequence"/>
</dbReference>
<dbReference type="RefSeq" id="WP_419194768.1">
    <property type="nucleotide sequence ID" value="NZ_SJPJ01000001.1"/>
</dbReference>
<organism evidence="3 4">
    <name type="scientific">Novipirellula herctigrandis</name>
    <dbReference type="NCBI Taxonomy" id="2527986"/>
    <lineage>
        <taxon>Bacteria</taxon>
        <taxon>Pseudomonadati</taxon>
        <taxon>Planctomycetota</taxon>
        <taxon>Planctomycetia</taxon>
        <taxon>Pirellulales</taxon>
        <taxon>Pirellulaceae</taxon>
        <taxon>Novipirellula</taxon>
    </lineage>
</organism>
<keyword evidence="2" id="KW-0732">Signal</keyword>
<name>A0A5C5ZB41_9BACT</name>
<evidence type="ECO:0000256" key="2">
    <source>
        <dbReference type="SAM" id="SignalP"/>
    </source>
</evidence>
<gene>
    <name evidence="3" type="ORF">CA13_52440</name>
</gene>
<keyword evidence="1" id="KW-1133">Transmembrane helix</keyword>
<evidence type="ECO:0000313" key="3">
    <source>
        <dbReference type="EMBL" id="TWT83773.1"/>
    </source>
</evidence>
<proteinExistence type="predicted"/>
<keyword evidence="4" id="KW-1185">Reference proteome</keyword>
<keyword evidence="1" id="KW-0812">Transmembrane</keyword>
<evidence type="ECO:0000256" key="1">
    <source>
        <dbReference type="SAM" id="Phobius"/>
    </source>
</evidence>
<sequence length="314" mass="35992" precursor="true">MKFIFLVFSFSIIPSLSLVAKDEVRSAEEIPEQLKTLHAIMDAQQQRERLYDNMHGVWEIREQKEDGTVSEKTIEYWAREGKYFRVEWRPHAKNGAAVSATRVIIRPEGYVRLLIDSSTDIGTIIEIDEADKGMWRATDEHFYAQGNRTYDLPMWQIIRDKIEGTSSTEKFLLEETDGLVTLLTLFEKGENYQIVETVRFASDSKLVLGSSDNIEYDDGKIATNTLDYTYESISPQVPSSLKITFLPTHGKKSIETHTLKELQLEPAAMEAFDIDSSIFAPPTVGWSWPRRIMVMLIGLALIAAYFHWRRKANA</sequence>
<feature type="signal peptide" evidence="2">
    <location>
        <begin position="1"/>
        <end position="20"/>
    </location>
</feature>
<feature type="chain" id="PRO_5023038071" evidence="2">
    <location>
        <begin position="21"/>
        <end position="314"/>
    </location>
</feature>